<protein>
    <submittedName>
        <fullName evidence="1">Uncharacterized protein</fullName>
    </submittedName>
</protein>
<evidence type="ECO:0000313" key="1">
    <source>
        <dbReference type="EMBL" id="PIA64225.1"/>
    </source>
</evidence>
<dbReference type="Proteomes" id="UP000230069">
    <property type="component" value="Unassembled WGS sequence"/>
</dbReference>
<reference evidence="1 2" key="1">
    <citation type="submission" date="2017-09" db="EMBL/GenBank/DDBJ databases">
        <title>WGS assembly of Aquilegia coerulea Goldsmith.</title>
        <authorList>
            <person name="Hodges S."/>
            <person name="Kramer E."/>
            <person name="Nordborg M."/>
            <person name="Tomkins J."/>
            <person name="Borevitz J."/>
            <person name="Derieg N."/>
            <person name="Yan J."/>
            <person name="Mihaltcheva S."/>
            <person name="Hayes R.D."/>
            <person name="Rokhsar D."/>
        </authorList>
    </citation>
    <scope>NUCLEOTIDE SEQUENCE [LARGE SCALE GENOMIC DNA]</scope>
    <source>
        <strain evidence="2">cv. Goldsmith</strain>
    </source>
</reference>
<keyword evidence="2" id="KW-1185">Reference proteome</keyword>
<accession>A0A2G5F8A8</accession>
<dbReference type="InParanoid" id="A0A2G5F8A8"/>
<gene>
    <name evidence="1" type="ORF">AQUCO_00100010v1</name>
</gene>
<proteinExistence type="predicted"/>
<dbReference type="EMBL" id="KZ305018">
    <property type="protein sequence ID" value="PIA64225.1"/>
    <property type="molecule type" value="Genomic_DNA"/>
</dbReference>
<name>A0A2G5F8A8_AQUCA</name>
<sequence length="90" mass="10779">MAETECFLHQNLDASEVLVAEFVHNNYRKHQGWSWLAWEYKDLMRPWCLDKGTMKLKCHRQSHISLCASEEELKNIRQNYNTSDPGFSFW</sequence>
<organism evidence="1 2">
    <name type="scientific">Aquilegia coerulea</name>
    <name type="common">Rocky mountain columbine</name>
    <dbReference type="NCBI Taxonomy" id="218851"/>
    <lineage>
        <taxon>Eukaryota</taxon>
        <taxon>Viridiplantae</taxon>
        <taxon>Streptophyta</taxon>
        <taxon>Embryophyta</taxon>
        <taxon>Tracheophyta</taxon>
        <taxon>Spermatophyta</taxon>
        <taxon>Magnoliopsida</taxon>
        <taxon>Ranunculales</taxon>
        <taxon>Ranunculaceae</taxon>
        <taxon>Thalictroideae</taxon>
        <taxon>Aquilegia</taxon>
    </lineage>
</organism>
<dbReference type="AlphaFoldDB" id="A0A2G5F8A8"/>
<evidence type="ECO:0000313" key="2">
    <source>
        <dbReference type="Proteomes" id="UP000230069"/>
    </source>
</evidence>